<dbReference type="SMART" id="SM00212">
    <property type="entry name" value="UBCc"/>
    <property type="match status" value="1"/>
</dbReference>
<evidence type="ECO:0000313" key="2">
    <source>
        <dbReference type="EMBL" id="SVB51924.1"/>
    </source>
</evidence>
<gene>
    <name evidence="2" type="ORF">METZ01_LOCUS204778</name>
</gene>
<dbReference type="PROSITE" id="PS50127">
    <property type="entry name" value="UBC_2"/>
    <property type="match status" value="1"/>
</dbReference>
<name>A0A382EP32_9ZZZZ</name>
<dbReference type="SUPFAM" id="SSF54495">
    <property type="entry name" value="UBC-like"/>
    <property type="match status" value="1"/>
</dbReference>
<accession>A0A382EP32</accession>
<organism evidence="2">
    <name type="scientific">marine metagenome</name>
    <dbReference type="NCBI Taxonomy" id="408172"/>
    <lineage>
        <taxon>unclassified sequences</taxon>
        <taxon>metagenomes</taxon>
        <taxon>ecological metagenomes</taxon>
    </lineage>
</organism>
<dbReference type="Pfam" id="PF00179">
    <property type="entry name" value="UQ_con"/>
    <property type="match status" value="1"/>
</dbReference>
<sequence>MAGKRVGLKRLAREYITILKNPVECIEAHPLEEDLFEWYYVLKPVQSPYNDGVYYGKLVFPSEYPMKPPDIYMITPSGRFETNTKICLSMSSFHPESWNPSWSVSTILLGIMSFMYEDTITTGSIETTIKQKKRYARKSLKFNKKFDNFKNFLKKQVTSFDTYIV</sequence>
<protein>
    <recommendedName>
        <fullName evidence="1">UBC core domain-containing protein</fullName>
    </recommendedName>
</protein>
<evidence type="ECO:0000259" key="1">
    <source>
        <dbReference type="PROSITE" id="PS50127"/>
    </source>
</evidence>
<proteinExistence type="predicted"/>
<dbReference type="AlphaFoldDB" id="A0A382EP32"/>
<feature type="domain" description="UBC core" evidence="1">
    <location>
        <begin position="6"/>
        <end position="155"/>
    </location>
</feature>
<dbReference type="FunFam" id="3.10.110.10:FF:000109">
    <property type="entry name" value="Ubiquitin-conjugating enzyme E2 J2-like"/>
    <property type="match status" value="1"/>
</dbReference>
<dbReference type="InterPro" id="IPR016135">
    <property type="entry name" value="UBQ-conjugating_enzyme/RWD"/>
</dbReference>
<dbReference type="EMBL" id="UINC01045311">
    <property type="protein sequence ID" value="SVB51924.1"/>
    <property type="molecule type" value="Genomic_DNA"/>
</dbReference>
<reference evidence="2" key="1">
    <citation type="submission" date="2018-05" db="EMBL/GenBank/DDBJ databases">
        <authorList>
            <person name="Lanie J.A."/>
            <person name="Ng W.-L."/>
            <person name="Kazmierczak K.M."/>
            <person name="Andrzejewski T.M."/>
            <person name="Davidsen T.M."/>
            <person name="Wayne K.J."/>
            <person name="Tettelin H."/>
            <person name="Glass J.I."/>
            <person name="Rusch D."/>
            <person name="Podicherti R."/>
            <person name="Tsui H.-C.T."/>
            <person name="Winkler M.E."/>
        </authorList>
    </citation>
    <scope>NUCLEOTIDE SEQUENCE</scope>
</reference>
<dbReference type="InterPro" id="IPR000608">
    <property type="entry name" value="UBC"/>
</dbReference>
<feature type="non-terminal residue" evidence="2">
    <location>
        <position position="165"/>
    </location>
</feature>
<dbReference type="InterPro" id="IPR050113">
    <property type="entry name" value="Ub_conjugating_enzyme"/>
</dbReference>
<dbReference type="Gene3D" id="3.10.110.10">
    <property type="entry name" value="Ubiquitin Conjugating Enzyme"/>
    <property type="match status" value="1"/>
</dbReference>
<dbReference type="CDD" id="cd23799">
    <property type="entry name" value="UBCc_UBE2J"/>
    <property type="match status" value="1"/>
</dbReference>
<dbReference type="PANTHER" id="PTHR24067">
    <property type="entry name" value="UBIQUITIN-CONJUGATING ENZYME E2"/>
    <property type="match status" value="1"/>
</dbReference>